<feature type="region of interest" description="Disordered" evidence="1">
    <location>
        <begin position="86"/>
        <end position="114"/>
    </location>
</feature>
<evidence type="ECO:0000256" key="2">
    <source>
        <dbReference type="SAM" id="Phobius"/>
    </source>
</evidence>
<feature type="compositionally biased region" description="Polar residues" evidence="1">
    <location>
        <begin position="86"/>
        <end position="98"/>
    </location>
</feature>
<protein>
    <submittedName>
        <fullName evidence="3">(pine wood nematode) hypothetical protein</fullName>
    </submittedName>
</protein>
<feature type="transmembrane region" description="Helical" evidence="2">
    <location>
        <begin position="31"/>
        <end position="53"/>
    </location>
</feature>
<keyword evidence="6" id="KW-1185">Reference proteome</keyword>
<proteinExistence type="predicted"/>
<keyword evidence="2" id="KW-0812">Transmembrane</keyword>
<reference evidence="4" key="2">
    <citation type="submission" date="2020-08" db="EMBL/GenBank/DDBJ databases">
        <authorList>
            <person name="Kikuchi T."/>
        </authorList>
    </citation>
    <scope>NUCLEOTIDE SEQUENCE</scope>
    <source>
        <strain evidence="3">Ka4C1</strain>
    </source>
</reference>
<evidence type="ECO:0000313" key="5">
    <source>
        <dbReference type="Proteomes" id="UP000095284"/>
    </source>
</evidence>
<evidence type="ECO:0000313" key="3">
    <source>
        <dbReference type="EMBL" id="CAD5235287.1"/>
    </source>
</evidence>
<feature type="region of interest" description="Disordered" evidence="1">
    <location>
        <begin position="173"/>
        <end position="198"/>
    </location>
</feature>
<organism evidence="5 7">
    <name type="scientific">Bursaphelenchus xylophilus</name>
    <name type="common">Pinewood nematode worm</name>
    <name type="synonym">Aphelenchoides xylophilus</name>
    <dbReference type="NCBI Taxonomy" id="6326"/>
    <lineage>
        <taxon>Eukaryota</taxon>
        <taxon>Metazoa</taxon>
        <taxon>Ecdysozoa</taxon>
        <taxon>Nematoda</taxon>
        <taxon>Chromadorea</taxon>
        <taxon>Rhabditida</taxon>
        <taxon>Tylenchina</taxon>
        <taxon>Tylenchomorpha</taxon>
        <taxon>Aphelenchoidea</taxon>
        <taxon>Aphelenchoididae</taxon>
        <taxon>Bursaphelenchus</taxon>
    </lineage>
</organism>
<dbReference type="AlphaFoldDB" id="A0A1I7RK05"/>
<gene>
    <name evidence="3" type="ORF">BXYJ_LOCUS15378</name>
</gene>
<dbReference type="Proteomes" id="UP000582659">
    <property type="component" value="Unassembled WGS sequence"/>
</dbReference>
<dbReference type="Proteomes" id="UP000095284">
    <property type="component" value="Unplaced"/>
</dbReference>
<evidence type="ECO:0000313" key="7">
    <source>
        <dbReference type="WBParaSite" id="BXY_0103700.1"/>
    </source>
</evidence>
<dbReference type="WBParaSite" id="BXY_0103700.1">
    <property type="protein sequence ID" value="BXY_0103700.1"/>
    <property type="gene ID" value="BXY_0103700"/>
</dbReference>
<name>A0A1I7RK05_BURXY</name>
<accession>A0A1I7RK05</accession>
<keyword evidence="2" id="KW-0472">Membrane</keyword>
<dbReference type="EMBL" id="CAJFDI010000006">
    <property type="protein sequence ID" value="CAD5235287.1"/>
    <property type="molecule type" value="Genomic_DNA"/>
</dbReference>
<dbReference type="Proteomes" id="UP000659654">
    <property type="component" value="Unassembled WGS sequence"/>
</dbReference>
<reference evidence="7" key="1">
    <citation type="submission" date="2016-11" db="UniProtKB">
        <authorList>
            <consortium name="WormBaseParasite"/>
        </authorList>
    </citation>
    <scope>IDENTIFICATION</scope>
</reference>
<sequence>MFSYFSDQYSRVLPNGAGQMFVVLEQPRNSIILAVVQAGLIIGLTFYGIHTYLKIQQSAREEEYEEPKQQKAHAFGDANPIESRSSQSFSYFQESTGPTLKATDPSRPSNLRNSSHYCPSPAHKHSAGHYSAKSQGSSEFLFSKSVLATPQGTKNSATDYTRPTCRHRSHAPFEARVSAGANKAAPPTPARSDWLKTQPQIQRLQQSQQQFGGLRPINSQQRFVLYNYPELATLSARTARPFPSYLRRLPPTPLCHTALQHRARRSESVETAKSFDPEDFEVTGSTQHSTFTFEHRCGCSKKGKFSGTLESFEDFESLHL</sequence>
<dbReference type="EMBL" id="CAJFCV020000006">
    <property type="protein sequence ID" value="CAG9131599.1"/>
    <property type="molecule type" value="Genomic_DNA"/>
</dbReference>
<evidence type="ECO:0000313" key="6">
    <source>
        <dbReference type="Proteomes" id="UP000659654"/>
    </source>
</evidence>
<evidence type="ECO:0000256" key="1">
    <source>
        <dbReference type="SAM" id="MobiDB-lite"/>
    </source>
</evidence>
<evidence type="ECO:0000313" key="4">
    <source>
        <dbReference type="EMBL" id="CAG9131599.1"/>
    </source>
</evidence>
<keyword evidence="2" id="KW-1133">Transmembrane helix</keyword>